<evidence type="ECO:0000313" key="3">
    <source>
        <dbReference type="Proteomes" id="UP000288805"/>
    </source>
</evidence>
<dbReference type="SUPFAM" id="SSF53098">
    <property type="entry name" value="Ribonuclease H-like"/>
    <property type="match status" value="1"/>
</dbReference>
<dbReference type="Gene3D" id="3.30.420.10">
    <property type="entry name" value="Ribonuclease H-like superfamily/Ribonuclease H"/>
    <property type="match status" value="2"/>
</dbReference>
<protein>
    <submittedName>
        <fullName evidence="2">Transposon Ty3-G Gag-Pol polyprotein</fullName>
    </submittedName>
</protein>
<dbReference type="GO" id="GO:0003676">
    <property type="term" value="F:nucleic acid binding"/>
    <property type="evidence" value="ECO:0007669"/>
    <property type="project" value="InterPro"/>
</dbReference>
<dbReference type="EMBL" id="QGNW01000784">
    <property type="protein sequence ID" value="RVW62166.1"/>
    <property type="molecule type" value="Genomic_DNA"/>
</dbReference>
<dbReference type="Proteomes" id="UP000288805">
    <property type="component" value="Unassembled WGS sequence"/>
</dbReference>
<dbReference type="PANTHER" id="PTHR35046:SF26">
    <property type="entry name" value="RNA-DIRECTED DNA POLYMERASE"/>
    <property type="match status" value="1"/>
</dbReference>
<gene>
    <name evidence="2" type="primary">TY3B-G_54</name>
    <name evidence="2" type="ORF">CK203_062586</name>
</gene>
<dbReference type="InterPro" id="IPR056924">
    <property type="entry name" value="SH3_Tf2-1"/>
</dbReference>
<evidence type="ECO:0000313" key="2">
    <source>
        <dbReference type="EMBL" id="RVW62166.1"/>
    </source>
</evidence>
<name>A0A438FQC4_VITVI</name>
<dbReference type="SUPFAM" id="SSF54160">
    <property type="entry name" value="Chromo domain-like"/>
    <property type="match status" value="1"/>
</dbReference>
<reference evidence="2 3" key="1">
    <citation type="journal article" date="2018" name="PLoS Genet.">
        <title>Population sequencing reveals clonal diversity and ancestral inbreeding in the grapevine cultivar Chardonnay.</title>
        <authorList>
            <person name="Roach M.J."/>
            <person name="Johnson D.L."/>
            <person name="Bohlmann J."/>
            <person name="van Vuuren H.J."/>
            <person name="Jones S.J."/>
            <person name="Pretorius I.S."/>
            <person name="Schmidt S.A."/>
            <person name="Borneman A.R."/>
        </authorList>
    </citation>
    <scope>NUCLEOTIDE SEQUENCE [LARGE SCALE GENOMIC DNA]</scope>
    <source>
        <strain evidence="3">cv. Chardonnay</strain>
        <tissue evidence="2">Leaf</tissue>
    </source>
</reference>
<sequence length="526" mass="59763">MEKLLEAQIHEETKLWSLIVLCLSRSKYARKEQWREENRVKKTEDSSCSLLLHFWRTYRSPFSTCYIPFQILGIQESNASNGARFGVEMKELQSFHFAQCCGIPPEVSRYLLHIGSRTPQAESQLCSATKSAFCCEVISQPFLCVCKISQTSFSPAKCQSNSEDFSSEDERLGSSSLGVKKAGELKTPLNHLGQHLVINFVDYSLNQGAPAGHESAETPIWAWKQISIDFVLGLPKTLQQHDSIMVVVDHFSKMAHFIPCHKTYDASKTATLFLQEVIRLHGVPTSIVSDRDVKFMSYFWKTLWARMEFAFNNSINRSTGCTPFEVVFGFRPHTPLNLHSLTLHARPSEAALDFSSYMKNIHEEVKQRLSLSTEAYSTAVNTRRKDRQFQVGDTVLICLKPELFPPRSFNKLHAQRAGPFKVVKKLGPNAYVIELPADYGISPIFNIEDLTQFHGPKKPVPATSDLTTQQDAVIHVPKNTTPRDEIVLILDHQFVTIRRGGYYKFLVQWKNCPQSDSVWLQASELH</sequence>
<evidence type="ECO:0000259" key="1">
    <source>
        <dbReference type="Pfam" id="PF24626"/>
    </source>
</evidence>
<proteinExistence type="predicted"/>
<dbReference type="AlphaFoldDB" id="A0A438FQC4"/>
<dbReference type="PANTHER" id="PTHR35046">
    <property type="entry name" value="ZINC KNUCKLE (CCHC-TYPE) FAMILY PROTEIN"/>
    <property type="match status" value="1"/>
</dbReference>
<dbReference type="InterPro" id="IPR012337">
    <property type="entry name" value="RNaseH-like_sf"/>
</dbReference>
<accession>A0A438FQC4</accession>
<dbReference type="InterPro" id="IPR016197">
    <property type="entry name" value="Chromo-like_dom_sf"/>
</dbReference>
<feature type="domain" description="Tf2-1-like SH3-like" evidence="1">
    <location>
        <begin position="392"/>
        <end position="454"/>
    </location>
</feature>
<organism evidence="2 3">
    <name type="scientific">Vitis vinifera</name>
    <name type="common">Grape</name>
    <dbReference type="NCBI Taxonomy" id="29760"/>
    <lineage>
        <taxon>Eukaryota</taxon>
        <taxon>Viridiplantae</taxon>
        <taxon>Streptophyta</taxon>
        <taxon>Embryophyta</taxon>
        <taxon>Tracheophyta</taxon>
        <taxon>Spermatophyta</taxon>
        <taxon>Magnoliopsida</taxon>
        <taxon>eudicotyledons</taxon>
        <taxon>Gunneridae</taxon>
        <taxon>Pentapetalae</taxon>
        <taxon>rosids</taxon>
        <taxon>Vitales</taxon>
        <taxon>Vitaceae</taxon>
        <taxon>Viteae</taxon>
        <taxon>Vitis</taxon>
    </lineage>
</organism>
<comment type="caution">
    <text evidence="2">The sequence shown here is derived from an EMBL/GenBank/DDBJ whole genome shotgun (WGS) entry which is preliminary data.</text>
</comment>
<dbReference type="Pfam" id="PF24626">
    <property type="entry name" value="SH3_Tf2-1"/>
    <property type="match status" value="1"/>
</dbReference>
<dbReference type="InterPro" id="IPR036397">
    <property type="entry name" value="RNaseH_sf"/>
</dbReference>